<sequence length="254" mass="27626">MNVPALSQPATLISETIQPESPVARRIREIRQSALAMLSHALSSPLISDSQRAVATAKATDCHDIWQLIKWHTAVVKYVAEVKAGVRLSHPEPEQAQAPEPARIESQVPVVAAAVTAQQETVGPGDGQGGRTRQYRPARRMSAEKLVRLRAANQARRDAVEQRRAPMPMWAETPRLTALPGGLYWSGQGEVPEVGKALMVSRNGGLSGKATVRGYFHAEGFLGLVADFEKIPAKYQQAPRSQFVFGRDVQPIAA</sequence>
<protein>
    <submittedName>
        <fullName evidence="1">Uncharacterized protein</fullName>
    </submittedName>
</protein>
<dbReference type="RefSeq" id="WP_196956123.1">
    <property type="nucleotide sequence ID" value="NZ_JADWYK010000010.1"/>
</dbReference>
<organism evidence="1 2">
    <name type="scientific">Hymenobacter guriensis</name>
    <dbReference type="NCBI Taxonomy" id="2793065"/>
    <lineage>
        <taxon>Bacteria</taxon>
        <taxon>Pseudomonadati</taxon>
        <taxon>Bacteroidota</taxon>
        <taxon>Cytophagia</taxon>
        <taxon>Cytophagales</taxon>
        <taxon>Hymenobacteraceae</taxon>
        <taxon>Hymenobacter</taxon>
    </lineage>
</organism>
<name>A0ABS0L6T1_9BACT</name>
<gene>
    <name evidence="1" type="ORF">I5L79_16245</name>
</gene>
<proteinExistence type="predicted"/>
<evidence type="ECO:0000313" key="1">
    <source>
        <dbReference type="EMBL" id="MBG8555104.1"/>
    </source>
</evidence>
<accession>A0ABS0L6T1</accession>
<comment type="caution">
    <text evidence="1">The sequence shown here is derived from an EMBL/GenBank/DDBJ whole genome shotgun (WGS) entry which is preliminary data.</text>
</comment>
<reference evidence="1 2" key="1">
    <citation type="submission" date="2020-11" db="EMBL/GenBank/DDBJ databases">
        <title>Hymenobacter sp.</title>
        <authorList>
            <person name="Kim M.K."/>
        </authorList>
    </citation>
    <scope>NUCLEOTIDE SEQUENCE [LARGE SCALE GENOMIC DNA]</scope>
    <source>
        <strain evidence="1 2">BT594</strain>
    </source>
</reference>
<dbReference type="Proteomes" id="UP000601099">
    <property type="component" value="Unassembled WGS sequence"/>
</dbReference>
<evidence type="ECO:0000313" key="2">
    <source>
        <dbReference type="Proteomes" id="UP000601099"/>
    </source>
</evidence>
<dbReference type="EMBL" id="JADWYK010000010">
    <property type="protein sequence ID" value="MBG8555104.1"/>
    <property type="molecule type" value="Genomic_DNA"/>
</dbReference>
<keyword evidence="2" id="KW-1185">Reference proteome</keyword>